<dbReference type="OrthoDB" id="9075305at2"/>
<accession>W0E561</accession>
<dbReference type="Proteomes" id="UP000005275">
    <property type="component" value="Chromosome"/>
</dbReference>
<protein>
    <submittedName>
        <fullName evidence="4">Sulfotransferase</fullName>
    </submittedName>
</protein>
<dbReference type="STRING" id="765910.MARPU_10205"/>
<dbReference type="InterPro" id="IPR027417">
    <property type="entry name" value="P-loop_NTPase"/>
</dbReference>
<dbReference type="GO" id="GO:0008146">
    <property type="term" value="F:sulfotransferase activity"/>
    <property type="evidence" value="ECO:0007669"/>
    <property type="project" value="InterPro"/>
</dbReference>
<reference evidence="4 5" key="1">
    <citation type="submission" date="2013-12" db="EMBL/GenBank/DDBJ databases">
        <authorList>
            <consortium name="DOE Joint Genome Institute"/>
            <person name="Bryant D.A."/>
            <person name="Huntemann M."/>
            <person name="Han J."/>
            <person name="Chen A."/>
            <person name="Kyrpides N."/>
            <person name="Mavromatis K."/>
            <person name="Markowitz V."/>
            <person name="Palaniappan K."/>
            <person name="Ivanova N."/>
            <person name="Schaumberg A."/>
            <person name="Pati A."/>
            <person name="Liolios K."/>
            <person name="Nordberg H.P."/>
            <person name="Cantor M.N."/>
            <person name="Hua S.X."/>
            <person name="Woyke T."/>
        </authorList>
    </citation>
    <scope>NUCLEOTIDE SEQUENCE [LARGE SCALE GENOMIC DNA]</scope>
    <source>
        <strain evidence="4 5">984</strain>
    </source>
</reference>
<evidence type="ECO:0000259" key="3">
    <source>
        <dbReference type="Pfam" id="PF00685"/>
    </source>
</evidence>
<dbReference type="PANTHER" id="PTHR10605:SF56">
    <property type="entry name" value="BIFUNCTIONAL HEPARAN SULFATE N-DEACETYLASE_N-SULFOTRANSFERASE"/>
    <property type="match status" value="1"/>
</dbReference>
<proteinExistence type="predicted"/>
<dbReference type="EMBL" id="CP007031">
    <property type="protein sequence ID" value="AHF04181.1"/>
    <property type="molecule type" value="Genomic_DNA"/>
</dbReference>
<dbReference type="SUPFAM" id="SSF52540">
    <property type="entry name" value="P-loop containing nucleoside triphosphate hydrolases"/>
    <property type="match status" value="1"/>
</dbReference>
<evidence type="ECO:0000256" key="1">
    <source>
        <dbReference type="ARBA" id="ARBA00022679"/>
    </source>
</evidence>
<sequence length="317" mass="36598">MTMTTPKPLDFCIIGAQKSGTTSLFRYLEKHPRLYLPPDKELPFFSRDDLYAAGWPALVEHHFQEADSDRLWGTASPQYMTDPRVPGRIAAANPDIRLVAILRNPIDRAFSHFTMSLRRGMESRDFAQAAEALLQPDALARDREAIPPDYAEGYSQANEEVTRYYFVWSEYARALDRFLQHFPKDQLLVLYMEDMQQAPQKAVDAVLTFLGLPADFQPPNLGKVYHKGGGRLLIPAEWREWLKRNTLFRAVWDRVPPRTRGIIDYWYDQLNVRPDKPAAAAGPTPQTRRRLAEHFTEDVRRIETLVGKPAPWRDFAR</sequence>
<gene>
    <name evidence="4" type="ORF">MARPU_10205</name>
</gene>
<dbReference type="Gene3D" id="3.40.50.300">
    <property type="entry name" value="P-loop containing nucleotide triphosphate hydrolases"/>
    <property type="match status" value="1"/>
</dbReference>
<dbReference type="HOGENOM" id="CLU_017703_1_1_6"/>
<keyword evidence="2" id="KW-0325">Glycoprotein</keyword>
<dbReference type="PANTHER" id="PTHR10605">
    <property type="entry name" value="HEPARAN SULFATE SULFOTRANSFERASE"/>
    <property type="match status" value="1"/>
</dbReference>
<dbReference type="AlphaFoldDB" id="W0E561"/>
<evidence type="ECO:0000313" key="5">
    <source>
        <dbReference type="Proteomes" id="UP000005275"/>
    </source>
</evidence>
<dbReference type="InterPro" id="IPR000863">
    <property type="entry name" value="Sulfotransferase_dom"/>
</dbReference>
<name>W0E561_MARPU</name>
<evidence type="ECO:0000256" key="2">
    <source>
        <dbReference type="ARBA" id="ARBA00023180"/>
    </source>
</evidence>
<dbReference type="InterPro" id="IPR037359">
    <property type="entry name" value="NST/OST"/>
</dbReference>
<keyword evidence="5" id="KW-1185">Reference proteome</keyword>
<organism evidence="4 5">
    <name type="scientific">Marichromatium purpuratum 984</name>
    <dbReference type="NCBI Taxonomy" id="765910"/>
    <lineage>
        <taxon>Bacteria</taxon>
        <taxon>Pseudomonadati</taxon>
        <taxon>Pseudomonadota</taxon>
        <taxon>Gammaproteobacteria</taxon>
        <taxon>Chromatiales</taxon>
        <taxon>Chromatiaceae</taxon>
        <taxon>Marichromatium</taxon>
    </lineage>
</organism>
<dbReference type="Pfam" id="PF00685">
    <property type="entry name" value="Sulfotransfer_1"/>
    <property type="match status" value="1"/>
</dbReference>
<dbReference type="eggNOG" id="COG0457">
    <property type="taxonomic scope" value="Bacteria"/>
</dbReference>
<keyword evidence="1 4" id="KW-0808">Transferase</keyword>
<evidence type="ECO:0000313" key="4">
    <source>
        <dbReference type="EMBL" id="AHF04181.1"/>
    </source>
</evidence>
<feature type="domain" description="Sulfotransferase" evidence="3">
    <location>
        <begin position="10"/>
        <end position="215"/>
    </location>
</feature>
<dbReference type="KEGG" id="mpur:MARPU_10205"/>